<accession>A0A835YNK6</accession>
<dbReference type="Gene3D" id="3.10.110.10">
    <property type="entry name" value="Ubiquitin Conjugating Enzyme"/>
    <property type="match status" value="1"/>
</dbReference>
<keyword evidence="8" id="KW-1185">Reference proteome</keyword>
<proteinExistence type="predicted"/>
<organism evidence="7 8">
    <name type="scientific">Tribonema minus</name>
    <dbReference type="NCBI Taxonomy" id="303371"/>
    <lineage>
        <taxon>Eukaryota</taxon>
        <taxon>Sar</taxon>
        <taxon>Stramenopiles</taxon>
        <taxon>Ochrophyta</taxon>
        <taxon>PX clade</taxon>
        <taxon>Xanthophyceae</taxon>
        <taxon>Tribonematales</taxon>
        <taxon>Tribonemataceae</taxon>
        <taxon>Tribonema</taxon>
    </lineage>
</organism>
<dbReference type="InterPro" id="IPR038840">
    <property type="entry name" value="RWDD3"/>
</dbReference>
<comment type="caution">
    <text evidence="7">The sequence shown here is derived from an EMBL/GenBank/DDBJ whole genome shotgun (WGS) entry which is preliminary data.</text>
</comment>
<dbReference type="PANTHER" id="PTHR15628:SF1">
    <property type="entry name" value="RWD DOMAIN-CONTAINING PROTEIN 3"/>
    <property type="match status" value="1"/>
</dbReference>
<evidence type="ECO:0000256" key="4">
    <source>
        <dbReference type="ARBA" id="ARBA00022490"/>
    </source>
</evidence>
<evidence type="ECO:0000256" key="1">
    <source>
        <dbReference type="ARBA" id="ARBA00004123"/>
    </source>
</evidence>
<dbReference type="GO" id="GO:0005634">
    <property type="term" value="C:nucleus"/>
    <property type="evidence" value="ECO:0007669"/>
    <property type="project" value="UniProtKB-SubCell"/>
</dbReference>
<sequence length="339" mass="36036">MQATRLLHLKFLGVKVERGVCALMDDAVDERAIASCAARQQEELDALCAIYSCQRRIEGHQQHVLVQAEVHTGSGSDAVQIGFALPPLYPVFKAPDMTSIYCKRLSKQARELVSSKAAALARSKTCDCTSGEGQECLFDVIMLVLELADKHGTSADDAKAGPSPGVDVASPAAAEQEWVALVRIDHMNDRARYTKALRKWARQLAVAAHCHFRLPVSVSSSGSSSSRVENVALALIASTEAPLRAFVTRLRTEYVDINSRGAPCKERQCSVLGTFQRQRKSGSGGGGSCGGGAGGAAAGTLEVVAHAAEADLMAALGVLGVDKLWAEHTQQFRHGGGVR</sequence>
<protein>
    <recommendedName>
        <fullName evidence="3">RWD domain-containing protein 3</fullName>
    </recommendedName>
</protein>
<dbReference type="AlphaFoldDB" id="A0A835YNK6"/>
<dbReference type="GO" id="GO:0033235">
    <property type="term" value="P:positive regulation of protein sumoylation"/>
    <property type="evidence" value="ECO:0007669"/>
    <property type="project" value="InterPro"/>
</dbReference>
<dbReference type="OrthoDB" id="498790at2759"/>
<evidence type="ECO:0000259" key="6">
    <source>
        <dbReference type="PROSITE" id="PS50908"/>
    </source>
</evidence>
<feature type="domain" description="RWD" evidence="6">
    <location>
        <begin position="42"/>
        <end position="151"/>
    </location>
</feature>
<keyword evidence="4" id="KW-0963">Cytoplasm</keyword>
<dbReference type="GO" id="GO:1902073">
    <property type="term" value="P:positive regulation of hypoxia-inducible factor-1alpha signaling pathway"/>
    <property type="evidence" value="ECO:0007669"/>
    <property type="project" value="InterPro"/>
</dbReference>
<dbReference type="Pfam" id="PF05773">
    <property type="entry name" value="RWD"/>
    <property type="match status" value="1"/>
</dbReference>
<evidence type="ECO:0000256" key="5">
    <source>
        <dbReference type="ARBA" id="ARBA00023242"/>
    </source>
</evidence>
<evidence type="ECO:0000256" key="3">
    <source>
        <dbReference type="ARBA" id="ARBA00015444"/>
    </source>
</evidence>
<dbReference type="CDD" id="cd11605">
    <property type="entry name" value="RWD_DRWD_ELF-like"/>
    <property type="match status" value="1"/>
</dbReference>
<name>A0A835YNK6_9STRA</name>
<evidence type="ECO:0000313" key="7">
    <source>
        <dbReference type="EMBL" id="KAG5177097.1"/>
    </source>
</evidence>
<gene>
    <name evidence="7" type="ORF">JKP88DRAFT_333484</name>
</gene>
<comment type="subcellular location">
    <subcellularLocation>
        <location evidence="2">Cytoplasm</location>
    </subcellularLocation>
    <subcellularLocation>
        <location evidence="1">Nucleus</location>
    </subcellularLocation>
</comment>
<keyword evidence="5" id="KW-0539">Nucleus</keyword>
<dbReference type="InterPro" id="IPR006575">
    <property type="entry name" value="RWD_dom"/>
</dbReference>
<reference evidence="7" key="1">
    <citation type="submission" date="2021-02" db="EMBL/GenBank/DDBJ databases">
        <title>First Annotated Genome of the Yellow-green Alga Tribonema minus.</title>
        <authorList>
            <person name="Mahan K.M."/>
        </authorList>
    </citation>
    <scope>NUCLEOTIDE SEQUENCE</scope>
    <source>
        <strain evidence="7">UTEX B ZZ1240</strain>
    </source>
</reference>
<dbReference type="InterPro" id="IPR016135">
    <property type="entry name" value="UBQ-conjugating_enzyme/RWD"/>
</dbReference>
<dbReference type="Proteomes" id="UP000664859">
    <property type="component" value="Unassembled WGS sequence"/>
</dbReference>
<dbReference type="EMBL" id="JAFCMP010000529">
    <property type="protein sequence ID" value="KAG5177097.1"/>
    <property type="molecule type" value="Genomic_DNA"/>
</dbReference>
<dbReference type="SUPFAM" id="SSF54495">
    <property type="entry name" value="UBC-like"/>
    <property type="match status" value="1"/>
</dbReference>
<dbReference type="PROSITE" id="PS50908">
    <property type="entry name" value="RWD"/>
    <property type="match status" value="1"/>
</dbReference>
<evidence type="ECO:0000313" key="8">
    <source>
        <dbReference type="Proteomes" id="UP000664859"/>
    </source>
</evidence>
<evidence type="ECO:0000256" key="2">
    <source>
        <dbReference type="ARBA" id="ARBA00004496"/>
    </source>
</evidence>
<dbReference type="GO" id="GO:0005737">
    <property type="term" value="C:cytoplasm"/>
    <property type="evidence" value="ECO:0007669"/>
    <property type="project" value="UniProtKB-SubCell"/>
</dbReference>
<dbReference type="PANTHER" id="PTHR15628">
    <property type="entry name" value="RWD DOMAIN-CONTAINING PROTEIN 3"/>
    <property type="match status" value="1"/>
</dbReference>